<gene>
    <name evidence="1" type="ORF">LRLP16767_LRLP167_00166</name>
</gene>
<protein>
    <submittedName>
        <fullName evidence="1">Phage tail assembly</fullName>
    </submittedName>
</protein>
<sequence length="145" mass="16857">MADFDEQVMDFLHQVKKLVPDKDAQRKMTKEGADVLRDRLQQETRRKHYDEKHYILKKYRGRNIKHLADSIASDDKNINGEIDGSSLVGFQGVKESGVNHARIARFINDGTKKMRGDHFVEHTREDNAKEVFSAIAEKYRKDVEL</sequence>
<dbReference type="AlphaFoldDB" id="A0A0U5K012"/>
<accession>A0A0U5K012</accession>
<dbReference type="Pfam" id="PF04883">
    <property type="entry name" value="HK97-gp10_like"/>
    <property type="match status" value="1"/>
</dbReference>
<organism evidence="1">
    <name type="scientific">Limosilactobacillus reuteri</name>
    <name type="common">Lactobacillus reuteri</name>
    <dbReference type="NCBI Taxonomy" id="1598"/>
    <lineage>
        <taxon>Bacteria</taxon>
        <taxon>Bacillati</taxon>
        <taxon>Bacillota</taxon>
        <taxon>Bacilli</taxon>
        <taxon>Lactobacillales</taxon>
        <taxon>Lactobacillaceae</taxon>
        <taxon>Limosilactobacillus</taxon>
    </lineage>
</organism>
<dbReference type="RefSeq" id="WP_174891848.1">
    <property type="nucleotide sequence ID" value="NZ_CP054657.1"/>
</dbReference>
<dbReference type="InterPro" id="IPR010064">
    <property type="entry name" value="HK97-gp10_tail"/>
</dbReference>
<dbReference type="NCBIfam" id="TIGR01725">
    <property type="entry name" value="phge_HK97_gp10"/>
    <property type="match status" value="1"/>
</dbReference>
<proteinExistence type="predicted"/>
<reference evidence="1" key="1">
    <citation type="submission" date="2015-10" db="EMBL/GenBank/DDBJ databases">
        <authorList>
            <person name="Gilbert D.G."/>
        </authorList>
    </citation>
    <scope>NUCLEOTIDE SEQUENCE</scope>
    <source>
        <strain evidence="1">Lp167-67</strain>
    </source>
</reference>
<name>A0A0U5K012_LIMRT</name>
<evidence type="ECO:0000313" key="1">
    <source>
        <dbReference type="EMBL" id="CUR41829.1"/>
    </source>
</evidence>
<dbReference type="EMBL" id="LN887698">
    <property type="protein sequence ID" value="CUR41829.1"/>
    <property type="molecule type" value="Genomic_DNA"/>
</dbReference>